<evidence type="ECO:0000313" key="4">
    <source>
        <dbReference type="Proteomes" id="UP000321046"/>
    </source>
</evidence>
<sequence length="397" mass="41625">MKFASARSVARDPKVAAHEGYQVLAQRLGAAPDIIFVYTTETYDTAAVNGRLAELAGGVPIHGGTSCQGVMTDEGVASDQGHGLAMMGIADAEGAYGVGVSEIGESPREAARRAVQGALSQAGRPGQVPQMLWLMAAPGCEEELIAGIQELLGSKVPILGGSSADNTVAGQWKQFANEEVFENAVVVAAIFSSADVDYSFHSGYEPTAKRGRVTRAEGRVLYAIDGQPAAQVYNAWTGGAIDEELEQGGNILGKTTLFPLGREVGTIEGTPYFQLSHPDGLSPQGGLTLFSTVEEGEELVLMTGTVDSLISRAGRVGQAVRDIAASEDKEIVGSLVIYCAGCMLTVQERIDEVAREMGEVLGGKPYIGAFTFGEQGCFIGGENRHGNLMISVVTFLS</sequence>
<comment type="caution">
    <text evidence="3">The sequence shown here is derived from an EMBL/GenBank/DDBJ whole genome shotgun (WGS) entry which is preliminary data.</text>
</comment>
<dbReference type="PANTHER" id="PTHR40252:SF2">
    <property type="entry name" value="BLR0328 PROTEIN"/>
    <property type="match status" value="1"/>
</dbReference>
<dbReference type="SMART" id="SM00897">
    <property type="entry name" value="FIST"/>
    <property type="match status" value="1"/>
</dbReference>
<dbReference type="InterPro" id="IPR013702">
    <property type="entry name" value="FIST_domain_N"/>
</dbReference>
<dbReference type="OrthoDB" id="179842at2"/>
<reference evidence="3 4" key="1">
    <citation type="submission" date="2019-08" db="EMBL/GenBank/DDBJ databases">
        <title>Bradymonadales sp. TMQ2.</title>
        <authorList>
            <person name="Liang Q."/>
        </authorList>
    </citation>
    <scope>NUCLEOTIDE SEQUENCE [LARGE SCALE GENOMIC DNA]</scope>
    <source>
        <strain evidence="3 4">TMQ2</strain>
    </source>
</reference>
<dbReference type="AlphaFoldDB" id="A0A5C6XCF9"/>
<name>A0A5C6XCF9_9DELT</name>
<dbReference type="SMART" id="SM01204">
    <property type="entry name" value="FIST_C"/>
    <property type="match status" value="1"/>
</dbReference>
<dbReference type="RefSeq" id="WP_146973761.1">
    <property type="nucleotide sequence ID" value="NZ_VOSL01000031.1"/>
</dbReference>
<protein>
    <recommendedName>
        <fullName evidence="5">Histidine kinase</fullName>
    </recommendedName>
</protein>
<gene>
    <name evidence="3" type="ORF">FRC96_06835</name>
</gene>
<dbReference type="InterPro" id="IPR019494">
    <property type="entry name" value="FIST_C"/>
</dbReference>
<feature type="domain" description="FIST C-domain" evidence="2">
    <location>
        <begin position="229"/>
        <end position="378"/>
    </location>
</feature>
<dbReference type="EMBL" id="VOSL01000031">
    <property type="protein sequence ID" value="TXD39636.1"/>
    <property type="molecule type" value="Genomic_DNA"/>
</dbReference>
<accession>A0A5C6XCF9</accession>
<dbReference type="Proteomes" id="UP000321046">
    <property type="component" value="Unassembled WGS sequence"/>
</dbReference>
<proteinExistence type="predicted"/>
<dbReference type="Pfam" id="PF08495">
    <property type="entry name" value="FIST"/>
    <property type="match status" value="1"/>
</dbReference>
<evidence type="ECO:0000259" key="1">
    <source>
        <dbReference type="SMART" id="SM00897"/>
    </source>
</evidence>
<dbReference type="PANTHER" id="PTHR40252">
    <property type="entry name" value="BLR0328 PROTEIN"/>
    <property type="match status" value="1"/>
</dbReference>
<evidence type="ECO:0008006" key="5">
    <source>
        <dbReference type="Google" id="ProtNLM"/>
    </source>
</evidence>
<dbReference type="Pfam" id="PF10442">
    <property type="entry name" value="FIST_C"/>
    <property type="match status" value="1"/>
</dbReference>
<feature type="domain" description="FIST" evidence="1">
    <location>
        <begin position="31"/>
        <end position="228"/>
    </location>
</feature>
<evidence type="ECO:0000313" key="3">
    <source>
        <dbReference type="EMBL" id="TXD39636.1"/>
    </source>
</evidence>
<organism evidence="3 4">
    <name type="scientific">Lujinxingia vulgaris</name>
    <dbReference type="NCBI Taxonomy" id="2600176"/>
    <lineage>
        <taxon>Bacteria</taxon>
        <taxon>Deltaproteobacteria</taxon>
        <taxon>Bradymonadales</taxon>
        <taxon>Lujinxingiaceae</taxon>
        <taxon>Lujinxingia</taxon>
    </lineage>
</organism>
<evidence type="ECO:0000259" key="2">
    <source>
        <dbReference type="SMART" id="SM01204"/>
    </source>
</evidence>